<protein>
    <recommendedName>
        <fullName evidence="5">Pseudouridine synthase</fullName>
        <ecNumber evidence="5">5.4.99.-</ecNumber>
    </recommendedName>
</protein>
<dbReference type="GO" id="GO:0000455">
    <property type="term" value="P:enzyme-directed rRNA pseudouridine synthesis"/>
    <property type="evidence" value="ECO:0007669"/>
    <property type="project" value="UniProtKB-ARBA"/>
</dbReference>
<dbReference type="Gene3D" id="3.30.70.580">
    <property type="entry name" value="Pseudouridine synthase I, catalytic domain, N-terminal subdomain"/>
    <property type="match status" value="1"/>
</dbReference>
<proteinExistence type="inferred from homology"/>
<dbReference type="GO" id="GO:0003723">
    <property type="term" value="F:RNA binding"/>
    <property type="evidence" value="ECO:0007669"/>
    <property type="project" value="UniProtKB-KW"/>
</dbReference>
<dbReference type="RefSeq" id="WP_208318288.1">
    <property type="nucleotide sequence ID" value="NZ_SODD01000004.1"/>
</dbReference>
<dbReference type="Pfam" id="PF00849">
    <property type="entry name" value="PseudoU_synth_2"/>
    <property type="match status" value="1"/>
</dbReference>
<dbReference type="NCBIfam" id="TIGR00093">
    <property type="entry name" value="pseudouridine synthase"/>
    <property type="match status" value="1"/>
</dbReference>
<dbReference type="CDD" id="cd00165">
    <property type="entry name" value="S4"/>
    <property type="match status" value="1"/>
</dbReference>
<evidence type="ECO:0000256" key="4">
    <source>
        <dbReference type="PROSITE-ProRule" id="PRU00182"/>
    </source>
</evidence>
<dbReference type="PANTHER" id="PTHR47683:SF4">
    <property type="entry name" value="PSEUDOURIDINE SYNTHASE"/>
    <property type="match status" value="1"/>
</dbReference>
<dbReference type="InterPro" id="IPR000748">
    <property type="entry name" value="PsdUridine_synth_RsuA/RluB/E/F"/>
</dbReference>
<sequence length="231" mass="26826">MIRLDKYLAHLKYGTRREVKKIIRSGEVTVNGEVVRNDDYKIDETKDEVIYDGFILDYQEFYYIMMNKPDGYVSSNNDELDPSVLHLVFEPYAFDLQCVGRLDVDTKGLLILTNDGKFNHAVTSPKRHVEKEYVMDLEHPLQEADIQQLYDGVCIDDEISKAIKIKQIADMQYAMVIDEGKYHQVKRMMHAVHNEVLGLKRIRIGDLYLDENLDEGEYRALTKEEVEILGG</sequence>
<dbReference type="CDD" id="cd02553">
    <property type="entry name" value="PseudoU_synth_RsuA"/>
    <property type="match status" value="1"/>
</dbReference>
<dbReference type="InterPro" id="IPR020103">
    <property type="entry name" value="PsdUridine_synth_cat_dom_sf"/>
</dbReference>
<dbReference type="InterPro" id="IPR036986">
    <property type="entry name" value="S4_RNA-bd_sf"/>
</dbReference>
<evidence type="ECO:0000256" key="1">
    <source>
        <dbReference type="ARBA" id="ARBA00008348"/>
    </source>
</evidence>
<reference evidence="7 8" key="1">
    <citation type="submission" date="2019-03" db="EMBL/GenBank/DDBJ databases">
        <title>Genomic Encyclopedia of Type Strains, Phase IV (KMG-IV): sequencing the most valuable type-strain genomes for metagenomic binning, comparative biology and taxonomic classification.</title>
        <authorList>
            <person name="Goeker M."/>
        </authorList>
    </citation>
    <scope>NUCLEOTIDE SEQUENCE [LARGE SCALE GENOMIC DNA]</scope>
    <source>
        <strain evidence="7 8">DSM 28867</strain>
    </source>
</reference>
<dbReference type="FunFam" id="3.10.290.10:FF:000003">
    <property type="entry name" value="Pseudouridine synthase"/>
    <property type="match status" value="1"/>
</dbReference>
<dbReference type="Pfam" id="PF01479">
    <property type="entry name" value="S4"/>
    <property type="match status" value="1"/>
</dbReference>
<evidence type="ECO:0000256" key="2">
    <source>
        <dbReference type="ARBA" id="ARBA00022884"/>
    </source>
</evidence>
<gene>
    <name evidence="7" type="ORF">EDD63_10468</name>
</gene>
<evidence type="ECO:0000313" key="8">
    <source>
        <dbReference type="Proteomes" id="UP000294743"/>
    </source>
</evidence>
<keyword evidence="3 5" id="KW-0413">Isomerase</keyword>
<dbReference type="EMBL" id="SODD01000004">
    <property type="protein sequence ID" value="TDW25539.1"/>
    <property type="molecule type" value="Genomic_DNA"/>
</dbReference>
<accession>A0A4R8A5A2</accession>
<dbReference type="Proteomes" id="UP000294743">
    <property type="component" value="Unassembled WGS sequence"/>
</dbReference>
<dbReference type="PANTHER" id="PTHR47683">
    <property type="entry name" value="PSEUDOURIDINE SYNTHASE FAMILY PROTEIN-RELATED"/>
    <property type="match status" value="1"/>
</dbReference>
<comment type="similarity">
    <text evidence="1 5">Belongs to the pseudouridine synthase RsuA family.</text>
</comment>
<keyword evidence="8" id="KW-1185">Reference proteome</keyword>
<organism evidence="7 8">
    <name type="scientific">Breznakia blatticola</name>
    <dbReference type="NCBI Taxonomy" id="1754012"/>
    <lineage>
        <taxon>Bacteria</taxon>
        <taxon>Bacillati</taxon>
        <taxon>Bacillota</taxon>
        <taxon>Erysipelotrichia</taxon>
        <taxon>Erysipelotrichales</taxon>
        <taxon>Erysipelotrichaceae</taxon>
        <taxon>Breznakia</taxon>
    </lineage>
</organism>
<dbReference type="InterPro" id="IPR050343">
    <property type="entry name" value="RsuA_PseudoU_synthase"/>
</dbReference>
<evidence type="ECO:0000313" key="7">
    <source>
        <dbReference type="EMBL" id="TDW25539.1"/>
    </source>
</evidence>
<keyword evidence="2 4" id="KW-0694">RNA-binding</keyword>
<dbReference type="SUPFAM" id="SSF55174">
    <property type="entry name" value="Alpha-L RNA-binding motif"/>
    <property type="match status" value="1"/>
</dbReference>
<name>A0A4R8A5A2_9FIRM</name>
<dbReference type="PROSITE" id="PS50889">
    <property type="entry name" value="S4"/>
    <property type="match status" value="1"/>
</dbReference>
<evidence type="ECO:0000259" key="6">
    <source>
        <dbReference type="SMART" id="SM00363"/>
    </source>
</evidence>
<dbReference type="Gene3D" id="3.10.290.10">
    <property type="entry name" value="RNA-binding S4 domain"/>
    <property type="match status" value="1"/>
</dbReference>
<dbReference type="EC" id="5.4.99.-" evidence="5"/>
<dbReference type="AlphaFoldDB" id="A0A4R8A5A2"/>
<feature type="domain" description="RNA-binding S4" evidence="6">
    <location>
        <begin position="2"/>
        <end position="60"/>
    </location>
</feature>
<dbReference type="InterPro" id="IPR002942">
    <property type="entry name" value="S4_RNA-bd"/>
</dbReference>
<dbReference type="Gene3D" id="3.30.70.1560">
    <property type="entry name" value="Alpha-L RNA-binding motif"/>
    <property type="match status" value="1"/>
</dbReference>
<dbReference type="PROSITE" id="PS01149">
    <property type="entry name" value="PSI_RSU"/>
    <property type="match status" value="1"/>
</dbReference>
<evidence type="ECO:0000256" key="3">
    <source>
        <dbReference type="ARBA" id="ARBA00023235"/>
    </source>
</evidence>
<comment type="caution">
    <text evidence="7">The sequence shown here is derived from an EMBL/GenBank/DDBJ whole genome shotgun (WGS) entry which is preliminary data.</text>
</comment>
<dbReference type="SMART" id="SM00363">
    <property type="entry name" value="S4"/>
    <property type="match status" value="1"/>
</dbReference>
<dbReference type="InterPro" id="IPR042092">
    <property type="entry name" value="PsdUridine_s_RsuA/RluB/E/F_cat"/>
</dbReference>
<dbReference type="InterPro" id="IPR018496">
    <property type="entry name" value="PsdUridine_synth_RsuA/RluB_CS"/>
</dbReference>
<dbReference type="GO" id="GO:0120159">
    <property type="term" value="F:rRNA pseudouridine synthase activity"/>
    <property type="evidence" value="ECO:0007669"/>
    <property type="project" value="UniProtKB-ARBA"/>
</dbReference>
<dbReference type="InterPro" id="IPR020094">
    <property type="entry name" value="TruA/RsuA/RluB/E/F_N"/>
</dbReference>
<dbReference type="SUPFAM" id="SSF55120">
    <property type="entry name" value="Pseudouridine synthase"/>
    <property type="match status" value="1"/>
</dbReference>
<evidence type="ECO:0000256" key="5">
    <source>
        <dbReference type="RuleBase" id="RU003887"/>
    </source>
</evidence>
<dbReference type="InterPro" id="IPR006145">
    <property type="entry name" value="PsdUridine_synth_RsuA/RluA"/>
</dbReference>